<protein>
    <submittedName>
        <fullName evidence="2">Alpha/beta hydrolase</fullName>
    </submittedName>
</protein>
<dbReference type="InterPro" id="IPR029058">
    <property type="entry name" value="AB_hydrolase_fold"/>
</dbReference>
<dbReference type="PANTHER" id="PTHR43798">
    <property type="entry name" value="MONOACYLGLYCEROL LIPASE"/>
    <property type="match status" value="1"/>
</dbReference>
<comment type="caution">
    <text evidence="2">The sequence shown here is derived from an EMBL/GenBank/DDBJ whole genome shotgun (WGS) entry which is preliminary data.</text>
</comment>
<dbReference type="InterPro" id="IPR050266">
    <property type="entry name" value="AB_hydrolase_sf"/>
</dbReference>
<dbReference type="Pfam" id="PF12697">
    <property type="entry name" value="Abhydrolase_6"/>
    <property type="match status" value="1"/>
</dbReference>
<sequence>MMENQFIGVGEIRTRYLEAGSGGVPVVFVHGGTIGDASSASSADDFLPLVQACSATRRAISVDRLGHGYTDNPSKDDLEGWTMDGSVKHFIRFLEVMNAGPYHLVGQSRGGYVVTRTTLERPDLVASLTIGDSNTVAPGGARNEGIHLRNPHPPGTIEAMEFTTKLYYFSPEALSRDLAQKKLDILATPKIRAAIARMGPGGYRVKHYLPGLVKAREELFMRLKHEPLKRRVQIIWAFNDPTAPIEMGYNLFALIARHQPRVSMHVVNQSGHSAYRERFEPFMRVLGNHLEAVDDGN</sequence>
<feature type="domain" description="AB hydrolase-1" evidence="1">
    <location>
        <begin position="26"/>
        <end position="278"/>
    </location>
</feature>
<organism evidence="2 3">
    <name type="scientific">Pseudotabrizicola alkalilacus</name>
    <dbReference type="NCBI Taxonomy" id="2305252"/>
    <lineage>
        <taxon>Bacteria</taxon>
        <taxon>Pseudomonadati</taxon>
        <taxon>Pseudomonadota</taxon>
        <taxon>Alphaproteobacteria</taxon>
        <taxon>Rhodobacterales</taxon>
        <taxon>Paracoccaceae</taxon>
        <taxon>Pseudotabrizicola</taxon>
    </lineage>
</organism>
<dbReference type="EMBL" id="QWEY01000016">
    <property type="protein sequence ID" value="RGP35412.1"/>
    <property type="molecule type" value="Genomic_DNA"/>
</dbReference>
<dbReference type="GO" id="GO:0016787">
    <property type="term" value="F:hydrolase activity"/>
    <property type="evidence" value="ECO:0007669"/>
    <property type="project" value="UniProtKB-KW"/>
</dbReference>
<accession>A0A411YX72</accession>
<dbReference type="AlphaFoldDB" id="A0A411YX72"/>
<dbReference type="PANTHER" id="PTHR43798:SF33">
    <property type="entry name" value="HYDROLASE, PUTATIVE (AFU_ORTHOLOGUE AFUA_2G14860)-RELATED"/>
    <property type="match status" value="1"/>
</dbReference>
<keyword evidence="2" id="KW-0378">Hydrolase</keyword>
<dbReference type="InterPro" id="IPR000073">
    <property type="entry name" value="AB_hydrolase_1"/>
</dbReference>
<keyword evidence="3" id="KW-1185">Reference proteome</keyword>
<dbReference type="Proteomes" id="UP000284547">
    <property type="component" value="Unassembled WGS sequence"/>
</dbReference>
<evidence type="ECO:0000313" key="3">
    <source>
        <dbReference type="Proteomes" id="UP000284547"/>
    </source>
</evidence>
<dbReference type="SUPFAM" id="SSF53474">
    <property type="entry name" value="alpha/beta-Hydrolases"/>
    <property type="match status" value="1"/>
</dbReference>
<gene>
    <name evidence="2" type="ORF">D1012_20220</name>
</gene>
<reference evidence="2 3" key="1">
    <citation type="submission" date="2018-08" db="EMBL/GenBank/DDBJ databases">
        <title>Flavobacterium tibetense sp. nov., isolated from a wetland YonghuCo on Tibetan Plateau.</title>
        <authorList>
            <person name="Phurbu D."/>
            <person name="Lu H."/>
            <person name="Xing P."/>
        </authorList>
    </citation>
    <scope>NUCLEOTIDE SEQUENCE [LARGE SCALE GENOMIC DNA]</scope>
    <source>
        <strain evidence="2 3">DJC</strain>
    </source>
</reference>
<proteinExistence type="predicted"/>
<dbReference type="PRINTS" id="PR00111">
    <property type="entry name" value="ABHYDROLASE"/>
</dbReference>
<name>A0A411YX72_9RHOB</name>
<dbReference type="GO" id="GO:0016020">
    <property type="term" value="C:membrane"/>
    <property type="evidence" value="ECO:0007669"/>
    <property type="project" value="TreeGrafter"/>
</dbReference>
<evidence type="ECO:0000259" key="1">
    <source>
        <dbReference type="Pfam" id="PF12697"/>
    </source>
</evidence>
<evidence type="ECO:0000313" key="2">
    <source>
        <dbReference type="EMBL" id="RGP35412.1"/>
    </source>
</evidence>
<dbReference type="Gene3D" id="3.40.50.1820">
    <property type="entry name" value="alpha/beta hydrolase"/>
    <property type="match status" value="1"/>
</dbReference>